<dbReference type="InterPro" id="IPR003441">
    <property type="entry name" value="NAC-dom"/>
</dbReference>
<dbReference type="AlphaFoldDB" id="A0A5J4ZZ26"/>
<dbReference type="Gene3D" id="2.170.150.80">
    <property type="entry name" value="NAC domain"/>
    <property type="match status" value="1"/>
</dbReference>
<dbReference type="SUPFAM" id="SSF101941">
    <property type="entry name" value="NAC domain"/>
    <property type="match status" value="1"/>
</dbReference>
<reference evidence="6 7" key="1">
    <citation type="submission" date="2019-09" db="EMBL/GenBank/DDBJ databases">
        <title>A chromosome-level genome assembly of the Chinese tupelo Nyssa sinensis.</title>
        <authorList>
            <person name="Yang X."/>
            <person name="Kang M."/>
            <person name="Yang Y."/>
            <person name="Xiong H."/>
            <person name="Wang M."/>
            <person name="Zhang Z."/>
            <person name="Wang Z."/>
            <person name="Wu H."/>
            <person name="Ma T."/>
            <person name="Liu J."/>
            <person name="Xi Z."/>
        </authorList>
    </citation>
    <scope>NUCLEOTIDE SEQUENCE [LARGE SCALE GENOMIC DNA]</scope>
    <source>
        <strain evidence="6">J267</strain>
        <tissue evidence="6">Leaf</tissue>
    </source>
</reference>
<evidence type="ECO:0000256" key="2">
    <source>
        <dbReference type="ARBA" id="ARBA00023125"/>
    </source>
</evidence>
<keyword evidence="3" id="KW-0804">Transcription</keyword>
<evidence type="ECO:0000259" key="5">
    <source>
        <dbReference type="PROSITE" id="PS51005"/>
    </source>
</evidence>
<keyword evidence="4" id="KW-0539">Nucleus</keyword>
<dbReference type="GO" id="GO:0006355">
    <property type="term" value="P:regulation of DNA-templated transcription"/>
    <property type="evidence" value="ECO:0007669"/>
    <property type="project" value="InterPro"/>
</dbReference>
<evidence type="ECO:0000256" key="3">
    <source>
        <dbReference type="ARBA" id="ARBA00023163"/>
    </source>
</evidence>
<dbReference type="Pfam" id="PF02365">
    <property type="entry name" value="NAM"/>
    <property type="match status" value="1"/>
</dbReference>
<dbReference type="PANTHER" id="PTHR31719:SF164">
    <property type="entry name" value="NAC DOMAIN-CONTAINING PROTEIN"/>
    <property type="match status" value="1"/>
</dbReference>
<dbReference type="EMBL" id="CM018047">
    <property type="protein sequence ID" value="KAA8523184.1"/>
    <property type="molecule type" value="Genomic_DNA"/>
</dbReference>
<dbReference type="Proteomes" id="UP000325577">
    <property type="component" value="Linkage Group LG4"/>
</dbReference>
<evidence type="ECO:0000313" key="7">
    <source>
        <dbReference type="Proteomes" id="UP000325577"/>
    </source>
</evidence>
<dbReference type="OrthoDB" id="1622899at2759"/>
<gene>
    <name evidence="6" type="ORF">F0562_009607</name>
</gene>
<accession>A0A5J4ZZ26</accession>
<organism evidence="6 7">
    <name type="scientific">Nyssa sinensis</name>
    <dbReference type="NCBI Taxonomy" id="561372"/>
    <lineage>
        <taxon>Eukaryota</taxon>
        <taxon>Viridiplantae</taxon>
        <taxon>Streptophyta</taxon>
        <taxon>Embryophyta</taxon>
        <taxon>Tracheophyta</taxon>
        <taxon>Spermatophyta</taxon>
        <taxon>Magnoliopsida</taxon>
        <taxon>eudicotyledons</taxon>
        <taxon>Gunneridae</taxon>
        <taxon>Pentapetalae</taxon>
        <taxon>asterids</taxon>
        <taxon>Cornales</taxon>
        <taxon>Nyssaceae</taxon>
        <taxon>Nyssa</taxon>
    </lineage>
</organism>
<evidence type="ECO:0000256" key="4">
    <source>
        <dbReference type="ARBA" id="ARBA00023242"/>
    </source>
</evidence>
<name>A0A5J4ZZ26_9ASTE</name>
<evidence type="ECO:0000256" key="1">
    <source>
        <dbReference type="ARBA" id="ARBA00023015"/>
    </source>
</evidence>
<keyword evidence="1" id="KW-0805">Transcription regulation</keyword>
<evidence type="ECO:0000313" key="6">
    <source>
        <dbReference type="EMBL" id="KAA8523184.1"/>
    </source>
</evidence>
<feature type="domain" description="NAC" evidence="5">
    <location>
        <begin position="4"/>
        <end position="164"/>
    </location>
</feature>
<dbReference type="InterPro" id="IPR036093">
    <property type="entry name" value="NAC_dom_sf"/>
</dbReference>
<keyword evidence="7" id="KW-1185">Reference proteome</keyword>
<proteinExistence type="predicted"/>
<dbReference type="PANTHER" id="PTHR31719">
    <property type="entry name" value="NAC TRANSCRIPTION FACTOR 56"/>
    <property type="match status" value="1"/>
</dbReference>
<dbReference type="PROSITE" id="PS51005">
    <property type="entry name" value="NAC"/>
    <property type="match status" value="1"/>
</dbReference>
<dbReference type="GO" id="GO:0048731">
    <property type="term" value="P:system development"/>
    <property type="evidence" value="ECO:0007669"/>
    <property type="project" value="TreeGrafter"/>
</dbReference>
<sequence>MAIVPRGFHFSPTDEELITLYLRRRCMRQPLPSDVVIERDLYSQEPWKVLKDTDPWDINTTTDHKSGKETIIYVLTELKNMGKKISRTAGCGTWDGQTGSTDVFNERNELIGLKKMFVFQVNKGTDPRLIKEMNIHGHWIMHEYSLPDSEQVLDHFVVCKIKRDYSKPLKVGHGNLCVRCPRTSQDSGKRKLSEEESPVQKKKCYGQDFTASVPLPSPEESPIQKKMSYEQDFTASVPLPSSIISTNHTVSFDGQNSNALVPQTSGPSPIDCNEDMNHPDMGDEFIIIQFDPITEVSVDDIFESLLEGRLLLPVPNSRCLPSTATSVSITQQFRLVQQSQYCLPPETSLPEPDEFGMLAAASDLVCIVSSWALVQGT</sequence>
<dbReference type="GO" id="GO:0003677">
    <property type="term" value="F:DNA binding"/>
    <property type="evidence" value="ECO:0007669"/>
    <property type="project" value="UniProtKB-KW"/>
</dbReference>
<keyword evidence="2" id="KW-0238">DNA-binding</keyword>
<protein>
    <recommendedName>
        <fullName evidence="5">NAC domain-containing protein</fullName>
    </recommendedName>
</protein>